<dbReference type="Proteomes" id="UP000654720">
    <property type="component" value="Chromosome"/>
</dbReference>
<reference evidence="1 2" key="1">
    <citation type="submission" date="2021-02" db="EMBL/GenBank/DDBJ databases">
        <title>FDA dAtabase for Regulatory Grade micrObial Sequences (FDA-ARGOS): Supporting development and validation of Infectious Disease Dx tests.</title>
        <authorList>
            <person name="Carlson P."/>
            <person name="Fischbach M."/>
            <person name="Hastie J."/>
            <person name="Bilen M."/>
            <person name="Cheng A."/>
            <person name="Tallon L."/>
            <person name="Sadzewicz L."/>
            <person name="Zhao X."/>
            <person name="Boylan J."/>
            <person name="Ott S."/>
            <person name="Bowen H."/>
            <person name="Vavikolanu K."/>
            <person name="Mehta A."/>
            <person name="Aluvathingal J."/>
            <person name="Nadendla S."/>
            <person name="Yan Y."/>
            <person name="Sichtig H."/>
        </authorList>
    </citation>
    <scope>NUCLEOTIDE SEQUENCE [LARGE SCALE GENOMIC DNA]</scope>
    <source>
        <strain evidence="1 2">FDAARGOS_1229</strain>
    </source>
</reference>
<organism evidence="1 2">
    <name type="scientific">Butyricimonas virosa</name>
    <dbReference type="NCBI Taxonomy" id="544645"/>
    <lineage>
        <taxon>Bacteria</taxon>
        <taxon>Pseudomonadati</taxon>
        <taxon>Bacteroidota</taxon>
        <taxon>Bacteroidia</taxon>
        <taxon>Bacteroidales</taxon>
        <taxon>Odoribacteraceae</taxon>
        <taxon>Butyricimonas</taxon>
    </lineage>
</organism>
<accession>A0ABX7H2Q3</accession>
<evidence type="ECO:0000313" key="2">
    <source>
        <dbReference type="Proteomes" id="UP000654720"/>
    </source>
</evidence>
<name>A0ABX7H2Q3_9BACT</name>
<dbReference type="GeneID" id="93098886"/>
<dbReference type="EMBL" id="CP069450">
    <property type="protein sequence ID" value="QRO48528.1"/>
    <property type="molecule type" value="Genomic_DNA"/>
</dbReference>
<dbReference type="RefSeq" id="WP_027200162.1">
    <property type="nucleotide sequence ID" value="NZ_CP069450.1"/>
</dbReference>
<gene>
    <name evidence="1" type="ORF">I6J59_11205</name>
</gene>
<evidence type="ECO:0000313" key="1">
    <source>
        <dbReference type="EMBL" id="QRO48528.1"/>
    </source>
</evidence>
<keyword evidence="2" id="KW-1185">Reference proteome</keyword>
<proteinExistence type="predicted"/>
<sequence length="541" mass="61479">MAIRTNTNPRRLDLQPELRDILMRNGMQAHIVPEGDSFQLVVQGHDSPLLRYQLNRQQLLALTDWGTNSANKKAYNTFADIISADFDMPRDFVHARNANGRVAMGLHGYRIGIGEYGRVGRYGMPPPFLGWTPRQQGGFHLRRIGGQLFYSGAPMVAERPDGRIKPGELQSGGYGFYYKGQQRTTVDFQNFPHDVLQDLETVITPMVNKPRSDEPALPYNELISSPVYFSNDKWLECLNSHGVIVDTENKTLTIQSEKVNADMVYDLTDEELSAITSNSIEDYPIQERLEILNNVVKDDFTGVVTLDTLNKTERISIPLHPEVEQDLALRQHQEQEILMPLEMGESTDIAPHSAEQVIILADEESIQGHQNILTIDGRDLPSLNESKGWYSEDKQGEEVEVCSISVHPSETEGKYKMTAVINGEAITHEISQKQYDKFLAVDDFHRMKLFSRIFDEVDMKTRPEMQRDLGTKIFAALAAGSVVLSEVVHDMHHPRPEFYEEHMCNAPRPYFKPGVDTPRDVAARYFEAQMNQEIAEIRRGF</sequence>
<protein>
    <submittedName>
        <fullName evidence="1">Uncharacterized protein</fullName>
    </submittedName>
</protein>